<proteinExistence type="inferred from homology"/>
<dbReference type="AlphaFoldDB" id="A0AAF1AL90"/>
<feature type="region of interest" description="Disordered" evidence="2">
    <location>
        <begin position="477"/>
        <end position="507"/>
    </location>
</feature>
<feature type="region of interest" description="Disordered" evidence="2">
    <location>
        <begin position="405"/>
        <end position="440"/>
    </location>
</feature>
<comment type="similarity">
    <text evidence="1">Belongs to the alkB family.</text>
</comment>
<reference evidence="3" key="1">
    <citation type="journal article" date="2016" name="Nat. Genet.">
        <title>A high-quality carrot genome assembly provides new insights into carotenoid accumulation and asterid genome evolution.</title>
        <authorList>
            <person name="Iorizzo M."/>
            <person name="Ellison S."/>
            <person name="Senalik D."/>
            <person name="Zeng P."/>
            <person name="Satapoomin P."/>
            <person name="Huang J."/>
            <person name="Bowman M."/>
            <person name="Iovene M."/>
            <person name="Sanseverino W."/>
            <person name="Cavagnaro P."/>
            <person name="Yildiz M."/>
            <person name="Macko-Podgorni A."/>
            <person name="Moranska E."/>
            <person name="Grzebelus E."/>
            <person name="Grzebelus D."/>
            <person name="Ashrafi H."/>
            <person name="Zheng Z."/>
            <person name="Cheng S."/>
            <person name="Spooner D."/>
            <person name="Van Deynze A."/>
            <person name="Simon P."/>
        </authorList>
    </citation>
    <scope>NUCLEOTIDE SEQUENCE</scope>
    <source>
        <tissue evidence="3">Leaf</tissue>
    </source>
</reference>
<dbReference type="GO" id="GO:0032451">
    <property type="term" value="F:demethylase activity"/>
    <property type="evidence" value="ECO:0007669"/>
    <property type="project" value="InterPro"/>
</dbReference>
<feature type="region of interest" description="Disordered" evidence="2">
    <location>
        <begin position="123"/>
        <end position="152"/>
    </location>
</feature>
<dbReference type="Proteomes" id="UP000077755">
    <property type="component" value="Chromosome 2"/>
</dbReference>
<dbReference type="PANTHER" id="PTHR31447">
    <property type="entry name" value="HYDROXYPROLINE-RICH GLYCOPROTEIN FAMILY PROTEIN-RELATED"/>
    <property type="match status" value="1"/>
</dbReference>
<dbReference type="PANTHER" id="PTHR31447:SF2">
    <property type="entry name" value="RNA DEMETHYLASE ALKBH10B"/>
    <property type="match status" value="1"/>
</dbReference>
<feature type="compositionally biased region" description="Basic residues" evidence="2">
    <location>
        <begin position="489"/>
        <end position="501"/>
    </location>
</feature>
<name>A0AAF1AL90_DAUCS</name>
<gene>
    <name evidence="3" type="ORF">DCAR_0206553</name>
</gene>
<evidence type="ECO:0000256" key="2">
    <source>
        <dbReference type="SAM" id="MobiDB-lite"/>
    </source>
</evidence>
<dbReference type="InterPro" id="IPR044842">
    <property type="entry name" value="ALKBH9B/ALKBH10B-like"/>
</dbReference>
<dbReference type="GO" id="GO:0003729">
    <property type="term" value="F:mRNA binding"/>
    <property type="evidence" value="ECO:0007669"/>
    <property type="project" value="InterPro"/>
</dbReference>
<evidence type="ECO:0000256" key="1">
    <source>
        <dbReference type="ARBA" id="ARBA00007879"/>
    </source>
</evidence>
<dbReference type="GO" id="GO:0006402">
    <property type="term" value="P:mRNA catabolic process"/>
    <property type="evidence" value="ECO:0007669"/>
    <property type="project" value="InterPro"/>
</dbReference>
<protein>
    <recommendedName>
        <fullName evidence="5">Fe2OG dioxygenase domain-containing protein</fullName>
    </recommendedName>
</protein>
<evidence type="ECO:0000313" key="3">
    <source>
        <dbReference type="EMBL" id="WOG87329.1"/>
    </source>
</evidence>
<dbReference type="InterPro" id="IPR037151">
    <property type="entry name" value="AlkB-like_sf"/>
</dbReference>
<dbReference type="SUPFAM" id="SSF51197">
    <property type="entry name" value="Clavaminate synthase-like"/>
    <property type="match status" value="1"/>
</dbReference>
<evidence type="ECO:0008006" key="5">
    <source>
        <dbReference type="Google" id="ProtNLM"/>
    </source>
</evidence>
<accession>A0AAF1AL90</accession>
<dbReference type="EMBL" id="CP093344">
    <property type="protein sequence ID" value="WOG87329.1"/>
    <property type="molecule type" value="Genomic_DNA"/>
</dbReference>
<sequence>MPGGRLGVPVSLSDRVQMLMQGGERFVPVPGGMVSESFAKDALLAWFLGEFTAANAIIDELMIHIGELPGFDGKNYEAASVAIHRRRMNWVAVIRDRQFFPITEVARELRKVARKVREDGKVTEEMNGGGDEVANRGSCKCKESHESDEMPETGSKAVQQMLQSSSQDDCEASAMNLTKGFTAKEPPKLHMVNIVAKGLKVYDNIFTDTQLSKLTDYVNELRVAGQNGELSGATFIRYDQATQQVSGGNKRELIQLGAPIFGDHVIKEAARNQFLENQVEPIPDTLQGVIDHLVQGHLIPEHKKPNGCLINYFDEGEFSDPFMKPDQLEHPISTLFLSESEMAFGDTLVSDDDGKYKGSLMLTLKEGSLLVMRGEKGNVARHVMCSSQNKRITITFFRVRMDAQKTPSPIPPMTSDAMTPLQPGDPTDAAANGAGSSGKDALDLVPKLSVSGTPMVMVPQVPQTVLSPKSLSPGGTGVFLPCSANNSRGHNKNRARRRAQKGRKDGF</sequence>
<dbReference type="Gene3D" id="2.60.120.590">
    <property type="entry name" value="Alpha-ketoglutarate-dependent dioxygenase AlkB-like"/>
    <property type="match status" value="1"/>
</dbReference>
<evidence type="ECO:0000313" key="4">
    <source>
        <dbReference type="Proteomes" id="UP000077755"/>
    </source>
</evidence>
<organism evidence="3 4">
    <name type="scientific">Daucus carota subsp. sativus</name>
    <name type="common">Carrot</name>
    <dbReference type="NCBI Taxonomy" id="79200"/>
    <lineage>
        <taxon>Eukaryota</taxon>
        <taxon>Viridiplantae</taxon>
        <taxon>Streptophyta</taxon>
        <taxon>Embryophyta</taxon>
        <taxon>Tracheophyta</taxon>
        <taxon>Spermatophyta</taxon>
        <taxon>Magnoliopsida</taxon>
        <taxon>eudicotyledons</taxon>
        <taxon>Gunneridae</taxon>
        <taxon>Pentapetalae</taxon>
        <taxon>asterids</taxon>
        <taxon>campanulids</taxon>
        <taxon>Apiales</taxon>
        <taxon>Apiaceae</taxon>
        <taxon>Apioideae</taxon>
        <taxon>Scandiceae</taxon>
        <taxon>Daucinae</taxon>
        <taxon>Daucus</taxon>
        <taxon>Daucus sect. Daucus</taxon>
    </lineage>
</organism>
<reference evidence="3" key="2">
    <citation type="submission" date="2022-03" db="EMBL/GenBank/DDBJ databases">
        <title>Draft title - Genomic analysis of global carrot germplasm unveils the trajectory of domestication and the origin of high carotenoid orange carrot.</title>
        <authorList>
            <person name="Iorizzo M."/>
            <person name="Ellison S."/>
            <person name="Senalik D."/>
            <person name="Macko-Podgorni A."/>
            <person name="Grzebelus D."/>
            <person name="Bostan H."/>
            <person name="Rolling W."/>
            <person name="Curaba J."/>
            <person name="Simon P."/>
        </authorList>
    </citation>
    <scope>NUCLEOTIDE SEQUENCE</scope>
    <source>
        <tissue evidence="3">Leaf</tissue>
    </source>
</reference>
<keyword evidence="4" id="KW-1185">Reference proteome</keyword>